<keyword evidence="4 6" id="KW-0378">Hydrolase</keyword>
<sequence>MDLSFLEELEQSGLQFKDENNNVISNNYAYLSSKGVNLVRIRLWLNNPNGLYDLDHLKRQALRAQENGMEFLLDFHFSSTWADPGSQRLPSNWSNYSHQELTVAIENYSKNVLQELNDQGTLPKFVQIGNETDNGFLWPLGKIYDSGNENWNNYIDLTKAAINGVKRVSPTSKIIIHKADIATSEYFFQQLIDRNVEFDVIGLSYYPWWQTTNLDDIEQKLEELAQSFNQEILLVETAYPFTLNWNDNKNNIVGLQNQLIPEYGATPSGQRNYLLRIRNTIKNLPNNKGIGFCYWAPDWVAVAPGVSTSTQGSSWENLALFNFENRVTPAIEIYAIE</sequence>
<comment type="similarity">
    <text evidence="2 6">Belongs to the glycosyl hydrolase 53 family.</text>
</comment>
<dbReference type="eggNOG" id="COG3867">
    <property type="taxonomic scope" value="Bacteria"/>
</dbReference>
<keyword evidence="5 6" id="KW-0326">Glycosidase</keyword>
<keyword evidence="8" id="KW-1185">Reference proteome</keyword>
<evidence type="ECO:0000256" key="3">
    <source>
        <dbReference type="ARBA" id="ARBA00012556"/>
    </source>
</evidence>
<dbReference type="SUPFAM" id="SSF51445">
    <property type="entry name" value="(Trans)glycosidases"/>
    <property type="match status" value="1"/>
</dbReference>
<evidence type="ECO:0000256" key="2">
    <source>
        <dbReference type="ARBA" id="ARBA00010687"/>
    </source>
</evidence>
<dbReference type="Gene3D" id="3.20.20.80">
    <property type="entry name" value="Glycosidases"/>
    <property type="match status" value="1"/>
</dbReference>
<evidence type="ECO:0000313" key="7">
    <source>
        <dbReference type="EMBL" id="GAK97430.1"/>
    </source>
</evidence>
<dbReference type="AlphaFoldDB" id="A0A090Q343"/>
<dbReference type="InterPro" id="IPR011683">
    <property type="entry name" value="Glyco_hydro_53"/>
</dbReference>
<protein>
    <recommendedName>
        <fullName evidence="3 6">Arabinogalactan endo-beta-1,4-galactanase</fullName>
        <ecNumber evidence="3 6">3.2.1.89</ecNumber>
    </recommendedName>
</protein>
<evidence type="ECO:0000313" key="8">
    <source>
        <dbReference type="Proteomes" id="UP000029221"/>
    </source>
</evidence>
<organism evidence="7 8">
    <name type="scientific">Nonlabens tegetincola</name>
    <dbReference type="NCBI Taxonomy" id="323273"/>
    <lineage>
        <taxon>Bacteria</taxon>
        <taxon>Pseudomonadati</taxon>
        <taxon>Bacteroidota</taxon>
        <taxon>Flavobacteriia</taxon>
        <taxon>Flavobacteriales</taxon>
        <taxon>Flavobacteriaceae</taxon>
        <taxon>Nonlabens</taxon>
    </lineage>
</organism>
<evidence type="ECO:0000256" key="6">
    <source>
        <dbReference type="RuleBase" id="RU361192"/>
    </source>
</evidence>
<dbReference type="EC" id="3.2.1.89" evidence="3 6"/>
<dbReference type="GO" id="GO:0015926">
    <property type="term" value="F:glucosidase activity"/>
    <property type="evidence" value="ECO:0007669"/>
    <property type="project" value="InterPro"/>
</dbReference>
<accession>A0A090Q343</accession>
<dbReference type="GO" id="GO:0031218">
    <property type="term" value="F:arabinogalactan endo-1,4-beta-galactosidase activity"/>
    <property type="evidence" value="ECO:0007669"/>
    <property type="project" value="UniProtKB-EC"/>
</dbReference>
<proteinExistence type="inferred from homology"/>
<dbReference type="GO" id="GO:0045490">
    <property type="term" value="P:pectin catabolic process"/>
    <property type="evidence" value="ECO:0007669"/>
    <property type="project" value="TreeGrafter"/>
</dbReference>
<dbReference type="Proteomes" id="UP000029221">
    <property type="component" value="Unassembled WGS sequence"/>
</dbReference>
<reference evidence="7" key="1">
    <citation type="journal article" date="2014" name="Genome Announc.">
        <title>Draft Genome Sequences of Marine Flavobacterium Nonlabens Strains NR17, NR24, NR27, NR32, NR33, and Ara13.</title>
        <authorList>
            <person name="Nakanishi M."/>
            <person name="Meirelles P."/>
            <person name="Suzuki R."/>
            <person name="Takatani N."/>
            <person name="Mino S."/>
            <person name="Suda W."/>
            <person name="Oshima K."/>
            <person name="Hattori M."/>
            <person name="Ohkuma M."/>
            <person name="Hosokawa M."/>
            <person name="Miyashita K."/>
            <person name="Thompson F.L."/>
            <person name="Niwa A."/>
            <person name="Sawabe T."/>
            <person name="Sawabe T."/>
        </authorList>
    </citation>
    <scope>NUCLEOTIDE SEQUENCE [LARGE SCALE GENOMIC DNA]</scope>
    <source>
        <strain evidence="7">JCM 19294</strain>
    </source>
</reference>
<dbReference type="InterPro" id="IPR017853">
    <property type="entry name" value="GH"/>
</dbReference>
<evidence type="ECO:0000256" key="4">
    <source>
        <dbReference type="ARBA" id="ARBA00022801"/>
    </source>
</evidence>
<dbReference type="Pfam" id="PF07745">
    <property type="entry name" value="Glyco_hydro_53"/>
    <property type="match status" value="1"/>
</dbReference>
<name>A0A090Q343_9FLAO</name>
<evidence type="ECO:0000256" key="5">
    <source>
        <dbReference type="ARBA" id="ARBA00023295"/>
    </source>
</evidence>
<comment type="caution">
    <text evidence="7">The sequence shown here is derived from an EMBL/GenBank/DDBJ whole genome shotgun (WGS) entry which is preliminary data.</text>
</comment>
<comment type="catalytic activity">
    <reaction evidence="1 6">
        <text>The enzyme specifically hydrolyzes (1-&gt;4)-beta-D-galactosidic linkages in type I arabinogalactans.</text>
        <dbReference type="EC" id="3.2.1.89"/>
    </reaction>
</comment>
<gene>
    <name evidence="7" type="ORF">JCM19294_1476</name>
</gene>
<dbReference type="EMBL" id="BBML01000005">
    <property type="protein sequence ID" value="GAK97430.1"/>
    <property type="molecule type" value="Genomic_DNA"/>
</dbReference>
<evidence type="ECO:0000256" key="1">
    <source>
        <dbReference type="ARBA" id="ARBA00001695"/>
    </source>
</evidence>
<dbReference type="STRING" id="319236.BST91_02335"/>
<dbReference type="PANTHER" id="PTHR34983">
    <property type="entry name" value="ARABINOGALACTAN ENDO-BETA-1,4-GALACTANASE A"/>
    <property type="match status" value="1"/>
</dbReference>
<dbReference type="PANTHER" id="PTHR34983:SF1">
    <property type="entry name" value="ARABINOGALACTAN ENDO-BETA-1,4-GALACTANASE A"/>
    <property type="match status" value="1"/>
</dbReference>